<dbReference type="OrthoDB" id="2130912at2759"/>
<evidence type="ECO:0000256" key="2">
    <source>
        <dbReference type="SAM" id="SignalP"/>
    </source>
</evidence>
<organism evidence="3 4">
    <name type="scientific">Neocallimastix californiae</name>
    <dbReference type="NCBI Taxonomy" id="1754190"/>
    <lineage>
        <taxon>Eukaryota</taxon>
        <taxon>Fungi</taxon>
        <taxon>Fungi incertae sedis</taxon>
        <taxon>Chytridiomycota</taxon>
        <taxon>Chytridiomycota incertae sedis</taxon>
        <taxon>Neocallimastigomycetes</taxon>
        <taxon>Neocallimastigales</taxon>
        <taxon>Neocallimastigaceae</taxon>
        <taxon>Neocallimastix</taxon>
    </lineage>
</organism>
<evidence type="ECO:0008006" key="5">
    <source>
        <dbReference type="Google" id="ProtNLM"/>
    </source>
</evidence>
<evidence type="ECO:0000256" key="1">
    <source>
        <dbReference type="SAM" id="Phobius"/>
    </source>
</evidence>
<feature type="transmembrane region" description="Helical" evidence="1">
    <location>
        <begin position="487"/>
        <end position="511"/>
    </location>
</feature>
<protein>
    <recommendedName>
        <fullName evidence="5">Periplasmic binding protein-like II</fullName>
    </recommendedName>
</protein>
<dbReference type="EMBL" id="MCOG01000020">
    <property type="protein sequence ID" value="ORY77154.1"/>
    <property type="molecule type" value="Genomic_DNA"/>
</dbReference>
<proteinExistence type="predicted"/>
<reference evidence="3 4" key="1">
    <citation type="submission" date="2016-08" db="EMBL/GenBank/DDBJ databases">
        <title>A Parts List for Fungal Cellulosomes Revealed by Comparative Genomics.</title>
        <authorList>
            <consortium name="DOE Joint Genome Institute"/>
            <person name="Haitjema C.H."/>
            <person name="Gilmore S.P."/>
            <person name="Henske J.K."/>
            <person name="Solomon K.V."/>
            <person name="De Groot R."/>
            <person name="Kuo A."/>
            <person name="Mondo S.J."/>
            <person name="Salamov A.A."/>
            <person name="Labutti K."/>
            <person name="Zhao Z."/>
            <person name="Chiniquy J."/>
            <person name="Barry K."/>
            <person name="Brewer H.M."/>
            <person name="Purvine S.O."/>
            <person name="Wright A.T."/>
            <person name="Boxma B."/>
            <person name="Van Alen T."/>
            <person name="Hackstein J.H."/>
            <person name="Baker S.E."/>
            <person name="Grigoriev I.V."/>
            <person name="O'Malley M.A."/>
        </authorList>
    </citation>
    <scope>NUCLEOTIDE SEQUENCE [LARGE SCALE GENOMIC DNA]</scope>
    <source>
        <strain evidence="3 4">G1</strain>
    </source>
</reference>
<sequence length="537" mass="62373">MKILFFTIFVIIQAFLAKALDTDLQFKYANTIIYEQPEENGEIQILKYKLENVYYIVYDEKFSNSSIYKLGLDMYKQKYCVDGNTCRLFAKPLKNTAVDDGQLIRLFEYFGSNIIEYLTSNVGHITSGCALKNSKYLDTVSTPESIYIDGLFYTDMNSKMAENYKEQSIFFNGFNEETPLAKFEWIKFISVFYGKEKEASDIFEAVAFQYICNKNLVLNNNLFARLRVAWLTSQAPNNEKWVTDDYEYVKNLLADIGVTITHEKEISSYKDVKKVLNQSHFLVDISSSSSGDYTINDFYDQYRYDADDKLLLLQEQNIIRNDATQTEEGIRVWENDYVAFPHLVLLDLIYWFHPKLFFENDYNANIVKKLYGGISLNDDIPSLNTDNDIPNVENNSTTTTNATDVNNIQENANLRKRAHTTHSVSSYWFRNIPRDTNIKKEPNDRCPSLLSEYVTNNICLSDSSFSGDYDEYAKFDNVMTQFKKYALIYYPIIGIVVIASVILGFIFLRYYKRRQLDKKGFSDNQKVVNDNAGFVEF</sequence>
<keyword evidence="1" id="KW-0812">Transmembrane</keyword>
<accession>A0A1Y2F0Y2</accession>
<evidence type="ECO:0000313" key="4">
    <source>
        <dbReference type="Proteomes" id="UP000193920"/>
    </source>
</evidence>
<gene>
    <name evidence="3" type="ORF">LY90DRAFT_698648</name>
</gene>
<dbReference type="AlphaFoldDB" id="A0A1Y2F0Y2"/>
<evidence type="ECO:0000313" key="3">
    <source>
        <dbReference type="EMBL" id="ORY77154.1"/>
    </source>
</evidence>
<keyword evidence="4" id="KW-1185">Reference proteome</keyword>
<keyword evidence="1" id="KW-0472">Membrane</keyword>
<keyword evidence="2" id="KW-0732">Signal</keyword>
<comment type="caution">
    <text evidence="3">The sequence shown here is derived from an EMBL/GenBank/DDBJ whole genome shotgun (WGS) entry which is preliminary data.</text>
</comment>
<feature type="signal peptide" evidence="2">
    <location>
        <begin position="1"/>
        <end position="19"/>
    </location>
</feature>
<feature type="chain" id="PRO_5012869851" description="Periplasmic binding protein-like II" evidence="2">
    <location>
        <begin position="20"/>
        <end position="537"/>
    </location>
</feature>
<dbReference type="Proteomes" id="UP000193920">
    <property type="component" value="Unassembled WGS sequence"/>
</dbReference>
<dbReference type="STRING" id="1754190.A0A1Y2F0Y2"/>
<dbReference type="PANTHER" id="PTHR38360">
    <property type="entry name" value="OS03G0120000 PROTEIN"/>
    <property type="match status" value="1"/>
</dbReference>
<keyword evidence="1" id="KW-1133">Transmembrane helix</keyword>
<dbReference type="PANTHER" id="PTHR38360:SF1">
    <property type="entry name" value="F12P19.7"/>
    <property type="match status" value="1"/>
</dbReference>
<name>A0A1Y2F0Y2_9FUNG</name>